<name>A0A9P8PLZ5_9ASCO</name>
<sequence length="97" mass="10242">MSFLEVWKYPLLSLASHTALGVSTDTTTKVPDLATVVLMADNSAFETTSSLFTTITPAPDLTSSPTTKLTAPLPILAASSSVMCLPPENWLNVACRA</sequence>
<evidence type="ECO:0000313" key="2">
    <source>
        <dbReference type="Proteomes" id="UP000788993"/>
    </source>
</evidence>
<comment type="caution">
    <text evidence="1">The sequence shown here is derived from an EMBL/GenBank/DDBJ whole genome shotgun (WGS) entry which is preliminary data.</text>
</comment>
<dbReference type="Proteomes" id="UP000788993">
    <property type="component" value="Unassembled WGS sequence"/>
</dbReference>
<dbReference type="AlphaFoldDB" id="A0A9P8PLZ5"/>
<evidence type="ECO:0000313" key="1">
    <source>
        <dbReference type="EMBL" id="KAH3673872.1"/>
    </source>
</evidence>
<accession>A0A9P8PLZ5</accession>
<gene>
    <name evidence="1" type="ORF">OGATHE_001852</name>
</gene>
<reference evidence="1" key="2">
    <citation type="submission" date="2021-01" db="EMBL/GenBank/DDBJ databases">
        <authorList>
            <person name="Schikora-Tamarit M.A."/>
        </authorList>
    </citation>
    <scope>NUCLEOTIDE SEQUENCE</scope>
    <source>
        <strain evidence="1">NCAIM Y.01608</strain>
    </source>
</reference>
<reference evidence="1" key="1">
    <citation type="journal article" date="2021" name="Open Biol.">
        <title>Shared evolutionary footprints suggest mitochondrial oxidative damage underlies multiple complex I losses in fungi.</title>
        <authorList>
            <person name="Schikora-Tamarit M.A."/>
            <person name="Marcet-Houben M."/>
            <person name="Nosek J."/>
            <person name="Gabaldon T."/>
        </authorList>
    </citation>
    <scope>NUCLEOTIDE SEQUENCE</scope>
    <source>
        <strain evidence="1">NCAIM Y.01608</strain>
    </source>
</reference>
<keyword evidence="2" id="KW-1185">Reference proteome</keyword>
<proteinExistence type="predicted"/>
<protein>
    <submittedName>
        <fullName evidence="1">Uncharacterized protein</fullName>
    </submittedName>
</protein>
<dbReference type="EMBL" id="JAEUBD010000526">
    <property type="protein sequence ID" value="KAH3673872.1"/>
    <property type="molecule type" value="Genomic_DNA"/>
</dbReference>
<organism evidence="1 2">
    <name type="scientific">Ogataea polymorpha</name>
    <dbReference type="NCBI Taxonomy" id="460523"/>
    <lineage>
        <taxon>Eukaryota</taxon>
        <taxon>Fungi</taxon>
        <taxon>Dikarya</taxon>
        <taxon>Ascomycota</taxon>
        <taxon>Saccharomycotina</taxon>
        <taxon>Pichiomycetes</taxon>
        <taxon>Pichiales</taxon>
        <taxon>Pichiaceae</taxon>
        <taxon>Ogataea</taxon>
    </lineage>
</organism>